<proteinExistence type="inferred from homology"/>
<evidence type="ECO:0000256" key="10">
    <source>
        <dbReference type="ARBA" id="ARBA00048898"/>
    </source>
</evidence>
<dbReference type="EMBL" id="ML978070">
    <property type="protein sequence ID" value="KAF2015035.1"/>
    <property type="molecule type" value="Genomic_DNA"/>
</dbReference>
<dbReference type="NCBIfam" id="TIGR02361">
    <property type="entry name" value="dak_ATP"/>
    <property type="match status" value="1"/>
</dbReference>
<dbReference type="FunFam" id="3.30.1180.20:FF:000001">
    <property type="entry name" value="Dihydroxyacetone kinase 1"/>
    <property type="match status" value="1"/>
</dbReference>
<dbReference type="UniPathway" id="UPA00617">
    <property type="reaction ID" value="UER00669"/>
</dbReference>
<comment type="function">
    <text evidence="1">Catalyzes both the phosphorylation of dihydroxyacetone and of glyceraldehyde.</text>
</comment>
<keyword evidence="16" id="KW-1185">Reference proteome</keyword>
<evidence type="ECO:0000256" key="9">
    <source>
        <dbReference type="ARBA" id="ARBA00047974"/>
    </source>
</evidence>
<sequence>MSAKHFINDPTHLVNTALLAIPYTNPAVACDIDNKIIHMRGSAIRSPQVSIVSGGGSGHEPSFASFVGHGLLSGAVAGTIFASPSAEQIRRCILHRVRKDKGVLVVVMRYTGDVLNFGMAVEKARSHGIETDMVVVGDDVGVGREKGGKVGRRGIAGTVLVHKIAGALAAQGASLKEVTQVAQLTADNLVSIGSSLSHVHVPGRSADVVAEDELKEGEVEIGMGIHNEAGSERKVTDLPNLVQTMLKHALDASDKDRNFVNISHEDDVVLLVNNLGGVSPLELGGITNEVIQQLAKDYKISPIRILSGTYMTSLNGLGFSITLLKVKDTGLGAGKSMLELIDAPAEASGWTAAVTSDTWARRRSSAKEEERIVEEEVQPSNLRFDYAHAKSALTTALNRLIAAEPDITRYDTIVGDGDCGIGLKRGAEAILSQLEKAKTTDDVLLFVNSIIQVVELAMDGTSGAIYAIFLNALAHGLRQQSPSSPQPVTAEIWGNALQTSLKSLSKYTPAQPGDRTLMDALYPFVENLSQSRNIDSAAEAAAEGARGTQGMKASLGRTVYVGGEGWQGVPDPGAHGLAELLLGLSEGLKK</sequence>
<comment type="similarity">
    <text evidence="3">Belongs to the dihydroxyacetone kinase (DAK) family.</text>
</comment>
<dbReference type="FunFam" id="1.25.40.340:FF:000001">
    <property type="entry name" value="Dihydroxyacetone kinase 1"/>
    <property type="match status" value="1"/>
</dbReference>
<keyword evidence="8" id="KW-0067">ATP-binding</keyword>
<evidence type="ECO:0000259" key="13">
    <source>
        <dbReference type="PROSITE" id="PS51480"/>
    </source>
</evidence>
<comment type="catalytic activity">
    <reaction evidence="9">
        <text>D-glyceraldehyde + ATP = D-glyceraldehyde 3-phosphate + ADP + H(+)</text>
        <dbReference type="Rhea" id="RHEA:13941"/>
        <dbReference type="ChEBI" id="CHEBI:15378"/>
        <dbReference type="ChEBI" id="CHEBI:17378"/>
        <dbReference type="ChEBI" id="CHEBI:30616"/>
        <dbReference type="ChEBI" id="CHEBI:59776"/>
        <dbReference type="ChEBI" id="CHEBI:456216"/>
        <dbReference type="EC" id="2.7.1.28"/>
    </reaction>
</comment>
<dbReference type="SUPFAM" id="SSF101473">
    <property type="entry name" value="DhaL-like"/>
    <property type="match status" value="1"/>
</dbReference>
<evidence type="ECO:0000256" key="1">
    <source>
        <dbReference type="ARBA" id="ARBA00003264"/>
    </source>
</evidence>
<protein>
    <submittedName>
        <fullName evidence="15">Dihydroxyacetone kinase</fullName>
    </submittedName>
</protein>
<dbReference type="InterPro" id="IPR004007">
    <property type="entry name" value="DhaL_dom"/>
</dbReference>
<dbReference type="GO" id="GO:0050354">
    <property type="term" value="F:triokinase activity"/>
    <property type="evidence" value="ECO:0007669"/>
    <property type="project" value="UniProtKB-EC"/>
</dbReference>
<feature type="domain" description="DhaL" evidence="13">
    <location>
        <begin position="387"/>
        <end position="586"/>
    </location>
</feature>
<dbReference type="Pfam" id="PF02734">
    <property type="entry name" value="Dak2"/>
    <property type="match status" value="1"/>
</dbReference>
<evidence type="ECO:0000256" key="12">
    <source>
        <dbReference type="PIRSR" id="PIRSR612734-2"/>
    </source>
</evidence>
<feature type="domain" description="DhaK" evidence="14">
    <location>
        <begin position="9"/>
        <end position="350"/>
    </location>
</feature>
<keyword evidence="7" id="KW-0319">Glycerol metabolism</keyword>
<dbReference type="RefSeq" id="XP_033383374.1">
    <property type="nucleotide sequence ID" value="XM_033533973.1"/>
</dbReference>
<dbReference type="GO" id="GO:0004371">
    <property type="term" value="F:glycerone kinase activity"/>
    <property type="evidence" value="ECO:0007669"/>
    <property type="project" value="UniProtKB-EC"/>
</dbReference>
<keyword evidence="6 15" id="KW-0418">Kinase</keyword>
<evidence type="ECO:0000256" key="8">
    <source>
        <dbReference type="ARBA" id="ARBA00022840"/>
    </source>
</evidence>
<feature type="binding site" evidence="12">
    <location>
        <begin position="56"/>
        <end position="59"/>
    </location>
    <ligand>
        <name>substrate</name>
    </ligand>
</feature>
<dbReference type="OrthoDB" id="1724672at2759"/>
<evidence type="ECO:0000256" key="4">
    <source>
        <dbReference type="ARBA" id="ARBA00022679"/>
    </source>
</evidence>
<feature type="active site" description="Tele-hemiaminal-histidine intermediate" evidence="11">
    <location>
        <position position="226"/>
    </location>
</feature>
<evidence type="ECO:0000256" key="11">
    <source>
        <dbReference type="PIRSR" id="PIRSR612734-1"/>
    </source>
</evidence>
<evidence type="ECO:0000256" key="6">
    <source>
        <dbReference type="ARBA" id="ARBA00022777"/>
    </source>
</evidence>
<dbReference type="GeneID" id="54291370"/>
<dbReference type="GO" id="GO:0005829">
    <property type="term" value="C:cytosol"/>
    <property type="evidence" value="ECO:0007669"/>
    <property type="project" value="TreeGrafter"/>
</dbReference>
<dbReference type="Gene3D" id="3.40.50.10440">
    <property type="entry name" value="Dihydroxyacetone kinase, domain 1"/>
    <property type="match status" value="1"/>
</dbReference>
<evidence type="ECO:0000313" key="16">
    <source>
        <dbReference type="Proteomes" id="UP000799778"/>
    </source>
</evidence>
<dbReference type="PROSITE" id="PS51480">
    <property type="entry name" value="DHAL"/>
    <property type="match status" value="1"/>
</dbReference>
<evidence type="ECO:0000256" key="5">
    <source>
        <dbReference type="ARBA" id="ARBA00022741"/>
    </source>
</evidence>
<keyword evidence="4" id="KW-0808">Transferase</keyword>
<reference evidence="15" key="1">
    <citation type="journal article" date="2020" name="Stud. Mycol.">
        <title>101 Dothideomycetes genomes: a test case for predicting lifestyles and emergence of pathogens.</title>
        <authorList>
            <person name="Haridas S."/>
            <person name="Albert R."/>
            <person name="Binder M."/>
            <person name="Bloem J."/>
            <person name="Labutti K."/>
            <person name="Salamov A."/>
            <person name="Andreopoulos B."/>
            <person name="Baker S."/>
            <person name="Barry K."/>
            <person name="Bills G."/>
            <person name="Bluhm B."/>
            <person name="Cannon C."/>
            <person name="Castanera R."/>
            <person name="Culley D."/>
            <person name="Daum C."/>
            <person name="Ezra D."/>
            <person name="Gonzalez J."/>
            <person name="Henrissat B."/>
            <person name="Kuo A."/>
            <person name="Liang C."/>
            <person name="Lipzen A."/>
            <person name="Lutzoni F."/>
            <person name="Magnuson J."/>
            <person name="Mondo S."/>
            <person name="Nolan M."/>
            <person name="Ohm R."/>
            <person name="Pangilinan J."/>
            <person name="Park H.-J."/>
            <person name="Ramirez L."/>
            <person name="Alfaro M."/>
            <person name="Sun H."/>
            <person name="Tritt A."/>
            <person name="Yoshinaga Y."/>
            <person name="Zwiers L.-H."/>
            <person name="Turgeon B."/>
            <person name="Goodwin S."/>
            <person name="Spatafora J."/>
            <person name="Crous P."/>
            <person name="Grigoriev I."/>
        </authorList>
    </citation>
    <scope>NUCLEOTIDE SEQUENCE</scope>
    <source>
        <strain evidence="15">CBS 175.79</strain>
    </source>
</reference>
<dbReference type="PROSITE" id="PS51481">
    <property type="entry name" value="DHAK"/>
    <property type="match status" value="1"/>
</dbReference>
<name>A0A6A5XP48_9PLEO</name>
<dbReference type="SMART" id="SM01120">
    <property type="entry name" value="Dak2"/>
    <property type="match status" value="1"/>
</dbReference>
<dbReference type="AlphaFoldDB" id="A0A6A5XP48"/>
<gene>
    <name evidence="15" type="ORF">BU24DRAFT_493515</name>
</gene>
<dbReference type="Proteomes" id="UP000799778">
    <property type="component" value="Unassembled WGS sequence"/>
</dbReference>
<evidence type="ECO:0000259" key="14">
    <source>
        <dbReference type="PROSITE" id="PS51481"/>
    </source>
</evidence>
<dbReference type="InterPro" id="IPR004006">
    <property type="entry name" value="DhaK_dom"/>
</dbReference>
<evidence type="ECO:0000256" key="3">
    <source>
        <dbReference type="ARBA" id="ARBA00008757"/>
    </source>
</evidence>
<dbReference type="FunFam" id="3.40.50.10440:FF:000002">
    <property type="entry name" value="Dihydroxyacetone kinase"/>
    <property type="match status" value="1"/>
</dbReference>
<dbReference type="GO" id="GO:0019588">
    <property type="term" value="P:anaerobic glycerol catabolic process"/>
    <property type="evidence" value="ECO:0007669"/>
    <property type="project" value="UniProtKB-UniPathway"/>
</dbReference>
<dbReference type="InterPro" id="IPR050861">
    <property type="entry name" value="Dihydroxyacetone_Kinase"/>
</dbReference>
<evidence type="ECO:0000256" key="2">
    <source>
        <dbReference type="ARBA" id="ARBA00004778"/>
    </source>
</evidence>
<dbReference type="Pfam" id="PF02733">
    <property type="entry name" value="Dak1"/>
    <property type="match status" value="1"/>
</dbReference>
<dbReference type="PANTHER" id="PTHR28629">
    <property type="entry name" value="TRIOKINASE/FMN CYCLASE"/>
    <property type="match status" value="1"/>
</dbReference>
<dbReference type="SUPFAM" id="SSF82549">
    <property type="entry name" value="DAK1/DegV-like"/>
    <property type="match status" value="1"/>
</dbReference>
<comment type="pathway">
    <text evidence="2">Polyol metabolism; glycerol fermentation; glycerone phosphate from glycerol (oxidative route): step 2/2.</text>
</comment>
<organism evidence="15 16">
    <name type="scientific">Aaosphaeria arxii CBS 175.79</name>
    <dbReference type="NCBI Taxonomy" id="1450172"/>
    <lineage>
        <taxon>Eukaryota</taxon>
        <taxon>Fungi</taxon>
        <taxon>Dikarya</taxon>
        <taxon>Ascomycota</taxon>
        <taxon>Pezizomycotina</taxon>
        <taxon>Dothideomycetes</taxon>
        <taxon>Pleosporomycetidae</taxon>
        <taxon>Pleosporales</taxon>
        <taxon>Pleosporales incertae sedis</taxon>
        <taxon>Aaosphaeria</taxon>
    </lineage>
</organism>
<comment type="catalytic activity">
    <reaction evidence="10">
        <text>dihydroxyacetone + ATP = dihydroxyacetone phosphate + ADP + H(+)</text>
        <dbReference type="Rhea" id="RHEA:15773"/>
        <dbReference type="ChEBI" id="CHEBI:15378"/>
        <dbReference type="ChEBI" id="CHEBI:16016"/>
        <dbReference type="ChEBI" id="CHEBI:30616"/>
        <dbReference type="ChEBI" id="CHEBI:57642"/>
        <dbReference type="ChEBI" id="CHEBI:456216"/>
        <dbReference type="EC" id="2.7.1.29"/>
    </reaction>
</comment>
<keyword evidence="5" id="KW-0547">Nucleotide-binding</keyword>
<dbReference type="GO" id="GO:0005524">
    <property type="term" value="F:ATP binding"/>
    <property type="evidence" value="ECO:0007669"/>
    <property type="project" value="UniProtKB-KW"/>
</dbReference>
<dbReference type="PANTHER" id="PTHR28629:SF14">
    <property type="entry name" value="DIHYDROXYACETONE KINASE 1"/>
    <property type="match status" value="1"/>
</dbReference>
<evidence type="ECO:0000313" key="15">
    <source>
        <dbReference type="EMBL" id="KAF2015035.1"/>
    </source>
</evidence>
<dbReference type="Gene3D" id="1.25.40.340">
    <property type="match status" value="1"/>
</dbReference>
<accession>A0A6A5XP48</accession>
<dbReference type="Gene3D" id="3.30.1180.20">
    <property type="entry name" value="Dihydroxyacetone kinase, domain 2"/>
    <property type="match status" value="1"/>
</dbReference>
<dbReference type="InterPro" id="IPR012734">
    <property type="entry name" value="DhaK_ATP"/>
</dbReference>
<dbReference type="InterPro" id="IPR036117">
    <property type="entry name" value="DhaL_dom_sf"/>
</dbReference>
<feature type="binding site" evidence="12">
    <location>
        <position position="113"/>
    </location>
    <ligand>
        <name>substrate</name>
    </ligand>
</feature>
<evidence type="ECO:0000256" key="7">
    <source>
        <dbReference type="ARBA" id="ARBA00022798"/>
    </source>
</evidence>